<evidence type="ECO:0000313" key="1">
    <source>
        <dbReference type="EMBL" id="AIZ42707.1"/>
    </source>
</evidence>
<accession>A0AAU8RVD3</accession>
<dbReference type="GeneID" id="78061979"/>
<dbReference type="EMBL" id="CP009976">
    <property type="protein sequence ID" value="AIZ42707.1"/>
    <property type="molecule type" value="Genomic_DNA"/>
</dbReference>
<reference evidence="1 2" key="1">
    <citation type="journal article" date="2014" name="Environ. Microbiol.">
        <title>Contrasting genomic patterns and infection strategies of two co-existing Bacteroidetes podovirus genera.</title>
        <authorList>
            <person name="Holmfeldt K."/>
            <person name="Howard-Varona C."/>
            <person name="Solonenko N."/>
            <person name="Sullivan M.B."/>
        </authorList>
    </citation>
    <scope>NUCLEOTIDE SEQUENCE [LARGE SCALE GENOMIC DNA]</scope>
    <source>
        <strain evidence="1 2">18</strain>
    </source>
</reference>
<protein>
    <submittedName>
        <fullName evidence="1">Uncharacterized protein</fullName>
    </submittedName>
</protein>
<dbReference type="AlphaFoldDB" id="A0AAU8RVD3"/>
<dbReference type="Proteomes" id="UP000030786">
    <property type="component" value="Chromosome"/>
</dbReference>
<evidence type="ECO:0000313" key="2">
    <source>
        <dbReference type="Proteomes" id="UP000030786"/>
    </source>
</evidence>
<proteinExistence type="predicted"/>
<dbReference type="KEGG" id="cbat:M666_14680"/>
<organism evidence="1 2">
    <name type="scientific">Cellulophaga baltica 18</name>
    <dbReference type="NCBI Taxonomy" id="1348584"/>
    <lineage>
        <taxon>Bacteria</taxon>
        <taxon>Pseudomonadati</taxon>
        <taxon>Bacteroidota</taxon>
        <taxon>Flavobacteriia</taxon>
        <taxon>Flavobacteriales</taxon>
        <taxon>Flavobacteriaceae</taxon>
        <taxon>Cellulophaga</taxon>
    </lineage>
</organism>
<name>A0AAU8RVD3_9FLAO</name>
<dbReference type="RefSeq" id="WP_029446473.1">
    <property type="nucleotide sequence ID" value="NZ_CP009976.1"/>
</dbReference>
<gene>
    <name evidence="1" type="ORF">M666_14680</name>
</gene>
<sequence length="80" mass="9119">MERNHLLYAKNGEKRVADKKFENPAIKEVISYKPALWNGLEDIEKRPFISTNLCIELVQSIKKNTASIRTTPGTALKYAL</sequence>